<name>A0ABW7CBQ9_9CYAN</name>
<proteinExistence type="predicted"/>
<sequence length="320" mass="35989">MKFSVVIPCYNAEQWINQALQSIAEQTIPASEVIVVDDGSTDRSIECLRRSPVPTKILHTPNLGPGGARNAGIAAATGDWVAFLDADDWWKPNHLERIQDLVGRSNDVLYLAAAEHYSISADRVVSMSDTGPFSEPTGQLDHATYFRLYRKHGILELSSLAARRSHLQAVGGFDEKASGAEDLELVLRVIHGQTWAYDPVPSSLYRCSNPASYSRTAHANEQRLTAKFRVFLKHRDHYQISQSIFMELGKTMMSKAIMSGDWRMQQRVKELVYYYLSTPQKAVFSIAGQLPTFYSLLNQLRNQLKGEQYRPRKVLNPVSA</sequence>
<dbReference type="InterPro" id="IPR050834">
    <property type="entry name" value="Glycosyltransf_2"/>
</dbReference>
<reference evidence="3" key="1">
    <citation type="journal article" date="2024" name="Algal Res.">
        <title>Biochemical, toxicological and genomic investigation of a high-biomass producing Limnothrix strain isolated from Italian shallow drinking water reservoir.</title>
        <authorList>
            <person name="Simonazzi M."/>
            <person name="Shishido T.K."/>
            <person name="Delbaje E."/>
            <person name="Wahlsten M."/>
            <person name="Fewer D.P."/>
            <person name="Sivonen K."/>
            <person name="Pezzolesi L."/>
            <person name="Pistocchi R."/>
        </authorList>
    </citation>
    <scope>NUCLEOTIDE SEQUENCE [LARGE SCALE GENOMIC DNA]</scope>
    <source>
        <strain evidence="3">LRLZ20PSL1</strain>
    </source>
</reference>
<dbReference type="GO" id="GO:0016757">
    <property type="term" value="F:glycosyltransferase activity"/>
    <property type="evidence" value="ECO:0007669"/>
    <property type="project" value="UniProtKB-KW"/>
</dbReference>
<dbReference type="Pfam" id="PF00535">
    <property type="entry name" value="Glycos_transf_2"/>
    <property type="match status" value="1"/>
</dbReference>
<dbReference type="Proteomes" id="UP001604335">
    <property type="component" value="Unassembled WGS sequence"/>
</dbReference>
<evidence type="ECO:0000313" key="3">
    <source>
        <dbReference type="Proteomes" id="UP001604335"/>
    </source>
</evidence>
<dbReference type="PANTHER" id="PTHR43685:SF2">
    <property type="entry name" value="GLYCOSYLTRANSFERASE 2-LIKE DOMAIN-CONTAINING PROTEIN"/>
    <property type="match status" value="1"/>
</dbReference>
<gene>
    <name evidence="2" type="ORF">VPK24_13090</name>
</gene>
<organism evidence="2 3">
    <name type="scientific">Limnothrix redekei LRLZ20PSL1</name>
    <dbReference type="NCBI Taxonomy" id="3112953"/>
    <lineage>
        <taxon>Bacteria</taxon>
        <taxon>Bacillati</taxon>
        <taxon>Cyanobacteriota</taxon>
        <taxon>Cyanophyceae</taxon>
        <taxon>Pseudanabaenales</taxon>
        <taxon>Pseudanabaenaceae</taxon>
        <taxon>Limnothrix</taxon>
    </lineage>
</organism>
<dbReference type="Gene3D" id="3.90.550.10">
    <property type="entry name" value="Spore Coat Polysaccharide Biosynthesis Protein SpsA, Chain A"/>
    <property type="match status" value="1"/>
</dbReference>
<keyword evidence="3" id="KW-1185">Reference proteome</keyword>
<keyword evidence="2" id="KW-0328">Glycosyltransferase</keyword>
<comment type="caution">
    <text evidence="2">The sequence shown here is derived from an EMBL/GenBank/DDBJ whole genome shotgun (WGS) entry which is preliminary data.</text>
</comment>
<dbReference type="CDD" id="cd00761">
    <property type="entry name" value="Glyco_tranf_GTA_type"/>
    <property type="match status" value="1"/>
</dbReference>
<dbReference type="InterPro" id="IPR001173">
    <property type="entry name" value="Glyco_trans_2-like"/>
</dbReference>
<evidence type="ECO:0000259" key="1">
    <source>
        <dbReference type="Pfam" id="PF00535"/>
    </source>
</evidence>
<dbReference type="RefSeq" id="WP_393014010.1">
    <property type="nucleotide sequence ID" value="NZ_JAZAQF010000078.1"/>
</dbReference>
<dbReference type="PANTHER" id="PTHR43685">
    <property type="entry name" value="GLYCOSYLTRANSFERASE"/>
    <property type="match status" value="1"/>
</dbReference>
<dbReference type="EMBL" id="JAZAQF010000078">
    <property type="protein sequence ID" value="MFG3818580.1"/>
    <property type="molecule type" value="Genomic_DNA"/>
</dbReference>
<feature type="domain" description="Glycosyltransferase 2-like" evidence="1">
    <location>
        <begin position="4"/>
        <end position="126"/>
    </location>
</feature>
<keyword evidence="2" id="KW-0808">Transferase</keyword>
<evidence type="ECO:0000313" key="2">
    <source>
        <dbReference type="EMBL" id="MFG3818580.1"/>
    </source>
</evidence>
<dbReference type="EC" id="2.4.-.-" evidence="2"/>
<protein>
    <submittedName>
        <fullName evidence="2">Glycosyltransferase family A protein</fullName>
        <ecNumber evidence="2">2.4.-.-</ecNumber>
    </submittedName>
</protein>
<accession>A0ABW7CBQ9</accession>
<dbReference type="SUPFAM" id="SSF53448">
    <property type="entry name" value="Nucleotide-diphospho-sugar transferases"/>
    <property type="match status" value="1"/>
</dbReference>
<dbReference type="InterPro" id="IPR029044">
    <property type="entry name" value="Nucleotide-diphossugar_trans"/>
</dbReference>